<keyword evidence="1" id="KW-0051">Antiviral defense</keyword>
<proteinExistence type="predicted"/>
<evidence type="ECO:0000256" key="1">
    <source>
        <dbReference type="ARBA" id="ARBA00023118"/>
    </source>
</evidence>
<dbReference type="EMBL" id="CP007389">
    <property type="protein sequence ID" value="APT73416.1"/>
    <property type="molecule type" value="Genomic_DNA"/>
</dbReference>
<evidence type="ECO:0000313" key="2">
    <source>
        <dbReference type="EMBL" id="APT73416.1"/>
    </source>
</evidence>
<accession>A0ABM6GD47</accession>
<dbReference type="InterPro" id="IPR013422">
    <property type="entry name" value="CRISPR-assoc_prot_Cas5_N"/>
</dbReference>
<keyword evidence="3" id="KW-1185">Reference proteome</keyword>
<dbReference type="Gene3D" id="3.30.70.2660">
    <property type="match status" value="1"/>
</dbReference>
<dbReference type="RefSeq" id="WP_012056583.1">
    <property type="nucleotide sequence ID" value="NZ_CP007389.1"/>
</dbReference>
<protein>
    <submittedName>
        <fullName evidence="2">CRISPR-associated protein Cas5</fullName>
    </submittedName>
</protein>
<dbReference type="Proteomes" id="UP000185490">
    <property type="component" value="Chromosome"/>
</dbReference>
<sequence length="253" mass="30150">MKAFSFELKGDMGFFKKNDTNATVYATYNFIHKLNLFGIFGAILGLEGYKRDKSGNFMEYYEKFKNFKVAITPLYNKPPKKTLVIFNNSTGHASREAGGVLQIKEQVIVESIGYRIFIPCLETFTDEEKNVYEKLEKMVKKNYSEYPIYFGKNEFLAYFENYCSIELERLEFEESTVNSLVRLKDIEFFKENLDDIELFEEETDYISILEELPYDFNENHLYLKDVFVFTNKKLRLKRKENFWRTNNEVIYVF</sequence>
<organism evidence="2 3">
    <name type="scientific">Thermosipho melanesiensis</name>
    <dbReference type="NCBI Taxonomy" id="46541"/>
    <lineage>
        <taxon>Bacteria</taxon>
        <taxon>Thermotogati</taxon>
        <taxon>Thermotogota</taxon>
        <taxon>Thermotogae</taxon>
        <taxon>Thermotogales</taxon>
        <taxon>Fervidobacteriaceae</taxon>
        <taxon>Thermosipho</taxon>
    </lineage>
</organism>
<gene>
    <name evidence="2" type="ORF">BW47_01905</name>
</gene>
<reference evidence="2 3" key="1">
    <citation type="submission" date="2014-02" db="EMBL/GenBank/DDBJ databases">
        <title>Diversity of Thermotogales isolates from hydrothermal vents.</title>
        <authorList>
            <person name="Haverkamp T.H.A."/>
            <person name="Lossouarn J."/>
            <person name="Geslin C."/>
            <person name="Nesbo C.L."/>
        </authorList>
    </citation>
    <scope>NUCLEOTIDE SEQUENCE [LARGE SCALE GENOMIC DNA]</scope>
    <source>
        <strain evidence="2 3">431</strain>
    </source>
</reference>
<dbReference type="NCBIfam" id="TIGR02593">
    <property type="entry name" value="CRISPR_cas5"/>
    <property type="match status" value="1"/>
</dbReference>
<evidence type="ECO:0000313" key="3">
    <source>
        <dbReference type="Proteomes" id="UP000185490"/>
    </source>
</evidence>
<name>A0ABM6GD47_9BACT</name>